<proteinExistence type="predicted"/>
<dbReference type="Pfam" id="PF11191">
    <property type="entry name" value="DUF2782"/>
    <property type="match status" value="1"/>
</dbReference>
<evidence type="ECO:0000256" key="1">
    <source>
        <dbReference type="SAM" id="MobiDB-lite"/>
    </source>
</evidence>
<evidence type="ECO:0008006" key="5">
    <source>
        <dbReference type="Google" id="ProtNLM"/>
    </source>
</evidence>
<protein>
    <recommendedName>
        <fullName evidence="5">DUF2782 domain-containing protein</fullName>
    </recommendedName>
</protein>
<sequence length="118" mass="12934">MKRAFIFLVALTAAAGAFAQSGARPIPPGSTALIEPPPLPPLPDVAEPELKPQLTVRKEGDSTITEYRLHGKLYMMRVVPGHGRPYVMVDQKGDGTFSRQDHTLDSGVRVPQWVLVEF</sequence>
<dbReference type="InParanoid" id="A0A6M4H1L5"/>
<dbReference type="RefSeq" id="WP_171159889.1">
    <property type="nucleotide sequence ID" value="NZ_CP053073.1"/>
</dbReference>
<evidence type="ECO:0000313" key="4">
    <source>
        <dbReference type="Proteomes" id="UP000503096"/>
    </source>
</evidence>
<reference evidence="3 4" key="1">
    <citation type="submission" date="2020-04" db="EMBL/GenBank/DDBJ databases">
        <title>Usitatibacter rugosus gen. nov., sp. nov. and Usitatibacter palustris sp. nov., novel members of Usitatibacteraceae fam. nov. within the order Nitrosomonadales isolated from soil.</title>
        <authorList>
            <person name="Huber K.J."/>
            <person name="Neumann-Schaal M."/>
            <person name="Geppert A."/>
            <person name="Luckner M."/>
            <person name="Wanner G."/>
            <person name="Overmann J."/>
        </authorList>
    </citation>
    <scope>NUCLEOTIDE SEQUENCE [LARGE SCALE GENOMIC DNA]</scope>
    <source>
        <strain evidence="3 4">Swamp67</strain>
    </source>
</reference>
<feature type="signal peptide" evidence="2">
    <location>
        <begin position="1"/>
        <end position="19"/>
    </location>
</feature>
<feature type="region of interest" description="Disordered" evidence="1">
    <location>
        <begin position="20"/>
        <end position="47"/>
    </location>
</feature>
<dbReference type="InterPro" id="IPR021357">
    <property type="entry name" value="DUF2782"/>
</dbReference>
<keyword evidence="4" id="KW-1185">Reference proteome</keyword>
<dbReference type="EMBL" id="CP053073">
    <property type="protein sequence ID" value="QJR13391.1"/>
    <property type="molecule type" value="Genomic_DNA"/>
</dbReference>
<gene>
    <name evidence="3" type="ORF">DSM104440_00174</name>
</gene>
<feature type="chain" id="PRO_5026865326" description="DUF2782 domain-containing protein" evidence="2">
    <location>
        <begin position="20"/>
        <end position="118"/>
    </location>
</feature>
<dbReference type="Gene3D" id="2.20.130.30">
    <property type="entry name" value="Protein of unknown function DUF2782"/>
    <property type="match status" value="1"/>
</dbReference>
<name>A0A6M4H1L5_9PROT</name>
<dbReference type="AlphaFoldDB" id="A0A6M4H1L5"/>
<evidence type="ECO:0000313" key="3">
    <source>
        <dbReference type="EMBL" id="QJR13391.1"/>
    </source>
</evidence>
<dbReference type="Proteomes" id="UP000503096">
    <property type="component" value="Chromosome"/>
</dbReference>
<evidence type="ECO:0000256" key="2">
    <source>
        <dbReference type="SAM" id="SignalP"/>
    </source>
</evidence>
<dbReference type="KEGG" id="upl:DSM104440_00174"/>
<keyword evidence="2" id="KW-0732">Signal</keyword>
<accession>A0A6M4H1L5</accession>
<organism evidence="3 4">
    <name type="scientific">Usitatibacter palustris</name>
    <dbReference type="NCBI Taxonomy" id="2732487"/>
    <lineage>
        <taxon>Bacteria</taxon>
        <taxon>Pseudomonadati</taxon>
        <taxon>Pseudomonadota</taxon>
        <taxon>Betaproteobacteria</taxon>
        <taxon>Nitrosomonadales</taxon>
        <taxon>Usitatibacteraceae</taxon>
        <taxon>Usitatibacter</taxon>
    </lineage>
</organism>